<protein>
    <submittedName>
        <fullName evidence="5">Shikimate/quinate dehydrogenase</fullName>
    </submittedName>
</protein>
<evidence type="ECO:0000313" key="5">
    <source>
        <dbReference type="EMBL" id="ADM46365.1"/>
    </source>
</evidence>
<dbReference type="AlphaFoldDB" id="F8QPG7"/>
<dbReference type="InterPro" id="IPR046346">
    <property type="entry name" value="Aminoacid_DH-like_N_sf"/>
</dbReference>
<dbReference type="InterPro" id="IPR036291">
    <property type="entry name" value="NAD(P)-bd_dom_sf"/>
</dbReference>
<dbReference type="Pfam" id="PF00899">
    <property type="entry name" value="ThiF"/>
    <property type="match status" value="1"/>
</dbReference>
<evidence type="ECO:0000259" key="3">
    <source>
        <dbReference type="Pfam" id="PF00899"/>
    </source>
</evidence>
<reference evidence="5" key="2">
    <citation type="journal article" date="2011" name="Mol. Biosyst.">
        <title>Cloning and functional analysis of the naphthomycin biosynthetic gene cluster in Streptomyces sp. CS.</title>
        <authorList>
            <person name="Wu Y."/>
            <person name="Kang Q."/>
            <person name="Shen Y."/>
            <person name="Su W."/>
            <person name="Bai L."/>
        </authorList>
    </citation>
    <scope>NUCLEOTIDE SEQUENCE</scope>
    <source>
        <strain evidence="5">CS</strain>
    </source>
</reference>
<dbReference type="SUPFAM" id="SSF53223">
    <property type="entry name" value="Aminoacid dehydrogenase-like, N-terminal domain"/>
    <property type="match status" value="1"/>
</dbReference>
<comment type="pathway">
    <text evidence="1">Metabolic intermediate biosynthesis; chorismate biosynthesis; chorismate from D-erythrose 4-phosphate and phosphoenolpyruvate: step 4/7.</text>
</comment>
<dbReference type="PANTHER" id="PTHR21089">
    <property type="entry name" value="SHIKIMATE DEHYDROGENASE"/>
    <property type="match status" value="1"/>
</dbReference>
<dbReference type="GO" id="GO:0009073">
    <property type="term" value="P:aromatic amino acid family biosynthetic process"/>
    <property type="evidence" value="ECO:0007669"/>
    <property type="project" value="UniProtKB-KW"/>
</dbReference>
<dbReference type="Gene3D" id="3.40.50.10860">
    <property type="entry name" value="Leucine Dehydrogenase, chain A, domain 1"/>
    <property type="match status" value="1"/>
</dbReference>
<dbReference type="Pfam" id="PF08501">
    <property type="entry name" value="Shikimate_dh_N"/>
    <property type="match status" value="1"/>
</dbReference>
<dbReference type="GO" id="GO:0009423">
    <property type="term" value="P:chorismate biosynthetic process"/>
    <property type="evidence" value="ECO:0007669"/>
    <property type="project" value="TreeGrafter"/>
</dbReference>
<evidence type="ECO:0000256" key="2">
    <source>
        <dbReference type="ARBA" id="ARBA00023141"/>
    </source>
</evidence>
<evidence type="ECO:0000256" key="1">
    <source>
        <dbReference type="ARBA" id="ARBA00004871"/>
    </source>
</evidence>
<evidence type="ECO:0000259" key="4">
    <source>
        <dbReference type="Pfam" id="PF08501"/>
    </source>
</evidence>
<reference evidence="5" key="1">
    <citation type="submission" date="2009-08" db="EMBL/GenBank/DDBJ databases">
        <authorList>
            <person name="Wu Y.Y."/>
            <person name="Kang Q.J."/>
            <person name="Shen Y.M."/>
            <person name="Bai L.Q."/>
            <person name="Deng Z.X."/>
        </authorList>
    </citation>
    <scope>NUCLEOTIDE SEQUENCE</scope>
    <source>
        <strain evidence="5">CS</strain>
    </source>
</reference>
<feature type="domain" description="Shikimate dehydrogenase substrate binding N-terminal" evidence="4">
    <location>
        <begin position="27"/>
        <end position="109"/>
    </location>
</feature>
<accession>F8QPG7</accession>
<keyword evidence="2" id="KW-0057">Aromatic amino acid biosynthesis</keyword>
<dbReference type="InterPro" id="IPR013708">
    <property type="entry name" value="Shikimate_DH-bd_N"/>
</dbReference>
<gene>
    <name evidence="5" type="primary">natI</name>
</gene>
<keyword evidence="2" id="KW-0028">Amino-acid biosynthesis</keyword>
<dbReference type="Gene3D" id="3.40.50.720">
    <property type="entry name" value="NAD(P)-binding Rossmann-like Domain"/>
    <property type="match status" value="1"/>
</dbReference>
<dbReference type="EMBL" id="GQ452266">
    <property type="protein sequence ID" value="ADM46365.1"/>
    <property type="molecule type" value="Genomic_DNA"/>
</dbReference>
<dbReference type="InterPro" id="IPR000594">
    <property type="entry name" value="ThiF_NAD_FAD-bd"/>
</dbReference>
<dbReference type="GO" id="GO:0019632">
    <property type="term" value="P:shikimate metabolic process"/>
    <property type="evidence" value="ECO:0007669"/>
    <property type="project" value="TreeGrafter"/>
</dbReference>
<proteinExistence type="predicted"/>
<dbReference type="GO" id="GO:0004764">
    <property type="term" value="F:shikimate 3-dehydrogenase (NADP+) activity"/>
    <property type="evidence" value="ECO:0007669"/>
    <property type="project" value="InterPro"/>
</dbReference>
<sequence length="281" mass="29305">MTDTAQPTPDDPPRQTLVSGTTRLYGVLGDPVSQVQSPGLLNPVFARLGIDAVLVPVHVSPADLETVVRGLQRVGNVDGLFATVPHKASAALLADRCSTTVEITGSANALRREPDGAWYAENFDGSGFVSGLVQAGHQPKGARVALVGAGGAGSAIAAALLDAGVDRLTITDPDTPRLTALVDRLAAHWPGHVRAAERPPLAHSDIAVNATPLGLRPDDTLPFSPHALPPGAVVADIIMKPRDTRLLRETAALGLQTHHGSHMLTGQIDSYRAFFGLGTPR</sequence>
<name>F8QPG7_9ACTN</name>
<dbReference type="InterPro" id="IPR022893">
    <property type="entry name" value="Shikimate_DH_fam"/>
</dbReference>
<dbReference type="SUPFAM" id="SSF51735">
    <property type="entry name" value="NAD(P)-binding Rossmann-fold domains"/>
    <property type="match status" value="1"/>
</dbReference>
<dbReference type="PANTHER" id="PTHR21089:SF1">
    <property type="entry name" value="BIFUNCTIONAL 3-DEHYDROQUINATE DEHYDRATASE_SHIKIMATE DEHYDROGENASE, CHLOROPLASTIC"/>
    <property type="match status" value="1"/>
</dbReference>
<feature type="domain" description="THIF-type NAD/FAD binding fold" evidence="3">
    <location>
        <begin position="142"/>
        <end position="175"/>
    </location>
</feature>
<organism evidence="5">
    <name type="scientific">Streptomyces sp. CS</name>
    <dbReference type="NCBI Taxonomy" id="876169"/>
    <lineage>
        <taxon>Bacteria</taxon>
        <taxon>Bacillati</taxon>
        <taxon>Actinomycetota</taxon>
        <taxon>Actinomycetes</taxon>
        <taxon>Kitasatosporales</taxon>
        <taxon>Streptomycetaceae</taxon>
        <taxon>Streptomyces</taxon>
    </lineage>
</organism>